<sequence>MRTRVKMQGVSFSSHSGRSTEAGEHLASQRAEVSLVSLRKSCLHIQLNLEELRDVYGDVSHTVLIHCAVEIHGEFALKTNSTI</sequence>
<dbReference type="AlphaFoldDB" id="A0A9D3XJJ7"/>
<evidence type="ECO:0000313" key="3">
    <source>
        <dbReference type="Proteomes" id="UP000827986"/>
    </source>
</evidence>
<accession>A0A9D3XJJ7</accession>
<protein>
    <submittedName>
        <fullName evidence="2">Uncharacterized protein</fullName>
    </submittedName>
</protein>
<proteinExistence type="predicted"/>
<reference evidence="2" key="1">
    <citation type="submission" date="2021-09" db="EMBL/GenBank/DDBJ databases">
        <title>The genome of Mauremys mutica provides insights into the evolution of semi-aquatic lifestyle.</title>
        <authorList>
            <person name="Gong S."/>
            <person name="Gao Y."/>
        </authorList>
    </citation>
    <scope>NUCLEOTIDE SEQUENCE</scope>
    <source>
        <strain evidence="2">MM-2020</strain>
        <tissue evidence="2">Muscle</tissue>
    </source>
</reference>
<name>A0A9D3XJJ7_9SAUR</name>
<feature type="region of interest" description="Disordered" evidence="1">
    <location>
        <begin position="1"/>
        <end position="25"/>
    </location>
</feature>
<evidence type="ECO:0000313" key="2">
    <source>
        <dbReference type="EMBL" id="KAH1180473.1"/>
    </source>
</evidence>
<feature type="compositionally biased region" description="Polar residues" evidence="1">
    <location>
        <begin position="10"/>
        <end position="19"/>
    </location>
</feature>
<dbReference type="EMBL" id="JAHDVG010000470">
    <property type="protein sequence ID" value="KAH1180473.1"/>
    <property type="molecule type" value="Genomic_DNA"/>
</dbReference>
<keyword evidence="3" id="KW-1185">Reference proteome</keyword>
<dbReference type="Proteomes" id="UP000827986">
    <property type="component" value="Unassembled WGS sequence"/>
</dbReference>
<comment type="caution">
    <text evidence="2">The sequence shown here is derived from an EMBL/GenBank/DDBJ whole genome shotgun (WGS) entry which is preliminary data.</text>
</comment>
<evidence type="ECO:0000256" key="1">
    <source>
        <dbReference type="SAM" id="MobiDB-lite"/>
    </source>
</evidence>
<organism evidence="2 3">
    <name type="scientific">Mauremys mutica</name>
    <name type="common">yellowpond turtle</name>
    <dbReference type="NCBI Taxonomy" id="74926"/>
    <lineage>
        <taxon>Eukaryota</taxon>
        <taxon>Metazoa</taxon>
        <taxon>Chordata</taxon>
        <taxon>Craniata</taxon>
        <taxon>Vertebrata</taxon>
        <taxon>Euteleostomi</taxon>
        <taxon>Archelosauria</taxon>
        <taxon>Testudinata</taxon>
        <taxon>Testudines</taxon>
        <taxon>Cryptodira</taxon>
        <taxon>Durocryptodira</taxon>
        <taxon>Testudinoidea</taxon>
        <taxon>Geoemydidae</taxon>
        <taxon>Geoemydinae</taxon>
        <taxon>Mauremys</taxon>
    </lineage>
</organism>
<gene>
    <name evidence="2" type="ORF">KIL84_009309</name>
</gene>